<evidence type="ECO:0000313" key="2">
    <source>
        <dbReference type="Proteomes" id="UP001239169"/>
    </source>
</evidence>
<organism evidence="1 2">
    <name type="scientific">Paraclostridium bifermentans</name>
    <name type="common">Clostridium bifermentans</name>
    <dbReference type="NCBI Taxonomy" id="1490"/>
    <lineage>
        <taxon>Bacteria</taxon>
        <taxon>Bacillati</taxon>
        <taxon>Bacillota</taxon>
        <taxon>Clostridia</taxon>
        <taxon>Peptostreptococcales</taxon>
        <taxon>Peptostreptococcaceae</taxon>
        <taxon>Paraclostridium</taxon>
    </lineage>
</organism>
<name>A0ABY8R0P0_PARBF</name>
<proteinExistence type="predicted"/>
<protein>
    <recommendedName>
        <fullName evidence="3">XkdX family protein</fullName>
    </recommendedName>
</protein>
<reference evidence="1 2" key="1">
    <citation type="submission" date="2023-04" db="EMBL/GenBank/DDBJ databases">
        <title>Bacteria Genome Submission.</title>
        <authorList>
            <person name="Isaac P."/>
        </authorList>
    </citation>
    <scope>NUCLEOTIDE SEQUENCE [LARGE SCALE GENOMIC DNA]</scope>
    <source>
        <strain evidence="1 2">SampleS7P1</strain>
    </source>
</reference>
<keyword evidence="2" id="KW-1185">Reference proteome</keyword>
<sequence length="51" mass="5947">MNIKDNYNEWKKTIESGLDPEKIASCVEFAYNQPQDVCIREIVIAKTKQED</sequence>
<evidence type="ECO:0000313" key="1">
    <source>
        <dbReference type="EMBL" id="WGX75030.1"/>
    </source>
</evidence>
<accession>A0ABY8R0P0</accession>
<dbReference type="EMBL" id="CP124685">
    <property type="protein sequence ID" value="WGX75030.1"/>
    <property type="molecule type" value="Genomic_DNA"/>
</dbReference>
<dbReference type="Proteomes" id="UP001239169">
    <property type="component" value="Chromosome"/>
</dbReference>
<evidence type="ECO:0008006" key="3">
    <source>
        <dbReference type="Google" id="ProtNLM"/>
    </source>
</evidence>
<gene>
    <name evidence="1" type="ORF">QJS64_13105</name>
</gene>